<evidence type="ECO:0000313" key="7">
    <source>
        <dbReference type="EMBL" id="ANP46617.1"/>
    </source>
</evidence>
<dbReference type="STRING" id="1759059.ATE48_12160"/>
<dbReference type="Pfam" id="PF07947">
    <property type="entry name" value="YhhN"/>
    <property type="match status" value="2"/>
</dbReference>
<evidence type="ECO:0000256" key="1">
    <source>
        <dbReference type="ARBA" id="ARBA00004141"/>
    </source>
</evidence>
<evidence type="ECO:0000256" key="6">
    <source>
        <dbReference type="SAM" id="Phobius"/>
    </source>
</evidence>
<organism evidence="7 8">
    <name type="scientific">Candidatus Viadribacter manganicus</name>
    <dbReference type="NCBI Taxonomy" id="1759059"/>
    <lineage>
        <taxon>Bacteria</taxon>
        <taxon>Pseudomonadati</taxon>
        <taxon>Pseudomonadota</taxon>
        <taxon>Alphaproteobacteria</taxon>
        <taxon>Hyphomonadales</taxon>
        <taxon>Hyphomonadaceae</taxon>
        <taxon>Candidatus Viadribacter</taxon>
    </lineage>
</organism>
<dbReference type="RefSeq" id="WP_066771887.1">
    <property type="nucleotide sequence ID" value="NZ_CP013244.1"/>
</dbReference>
<dbReference type="EMBL" id="CP013244">
    <property type="protein sequence ID" value="ANP46617.1"/>
    <property type="molecule type" value="Genomic_DNA"/>
</dbReference>
<evidence type="ECO:0000256" key="5">
    <source>
        <dbReference type="ARBA" id="ARBA00023136"/>
    </source>
</evidence>
<dbReference type="PANTHER" id="PTHR31885:SF6">
    <property type="entry name" value="GH04784P"/>
    <property type="match status" value="1"/>
</dbReference>
<dbReference type="OrthoDB" id="345840at2"/>
<reference evidence="7 8" key="1">
    <citation type="submission" date="2015-11" db="EMBL/GenBank/DDBJ databases">
        <title>Whole-Genome Sequence of Candidatus Oderbacter manganicum from the National Park Lower Oder Valley, Germany.</title>
        <authorList>
            <person name="Braun B."/>
            <person name="Liere K."/>
            <person name="Szewzyk U."/>
        </authorList>
    </citation>
    <scope>NUCLEOTIDE SEQUENCE [LARGE SCALE GENOMIC DNA]</scope>
    <source>
        <strain evidence="7 8">OTSz_A_272</strain>
    </source>
</reference>
<proteinExistence type="inferred from homology"/>
<feature type="transmembrane region" description="Helical" evidence="6">
    <location>
        <begin position="271"/>
        <end position="293"/>
    </location>
</feature>
<dbReference type="PANTHER" id="PTHR31885">
    <property type="entry name" value="GH04784P"/>
    <property type="match status" value="1"/>
</dbReference>
<feature type="transmembrane region" description="Helical" evidence="6">
    <location>
        <begin position="118"/>
        <end position="136"/>
    </location>
</feature>
<keyword evidence="4 6" id="KW-1133">Transmembrane helix</keyword>
<evidence type="ECO:0008006" key="9">
    <source>
        <dbReference type="Google" id="ProtNLM"/>
    </source>
</evidence>
<evidence type="ECO:0000256" key="2">
    <source>
        <dbReference type="ARBA" id="ARBA00007375"/>
    </source>
</evidence>
<feature type="transmembrane region" description="Helical" evidence="6">
    <location>
        <begin position="84"/>
        <end position="106"/>
    </location>
</feature>
<evidence type="ECO:0000313" key="8">
    <source>
        <dbReference type="Proteomes" id="UP000092498"/>
    </source>
</evidence>
<gene>
    <name evidence="7" type="ORF">ATE48_12160</name>
</gene>
<dbReference type="InterPro" id="IPR012506">
    <property type="entry name" value="TMEM86B-like"/>
</dbReference>
<feature type="transmembrane region" description="Helical" evidence="6">
    <location>
        <begin position="185"/>
        <end position="202"/>
    </location>
</feature>
<sequence>MGTIAIGPVFWALSALAMAAAVAYGLYFLRQPHGFLRAIVKTTFMGAAAGALTSAGAPFPLIAAIFLSALGDFFLAFKSKWTLPLGILAFLLAQLTYVLMFGAVWFFSGDNSPLWPRYLAMAAIAALLITFLIWFWRTEAFKHARLSNTLAVTALVGLGLLLPVYVITGMMALNTDPESSPSPTAFVPLAAFALAAVGLAIWRRKLGATPLVAMIYAGAITAMAIAAMWLPWMGWPAMLGALSFLVSDLVLAAELFRLPADAPSRRLTAPIVWWTYVTAQTLIVTGVMCLVLAR</sequence>
<keyword evidence="8" id="KW-1185">Reference proteome</keyword>
<evidence type="ECO:0000256" key="3">
    <source>
        <dbReference type="ARBA" id="ARBA00022692"/>
    </source>
</evidence>
<feature type="transmembrane region" description="Helical" evidence="6">
    <location>
        <begin position="148"/>
        <end position="173"/>
    </location>
</feature>
<comment type="subcellular location">
    <subcellularLocation>
        <location evidence="1">Membrane</location>
        <topology evidence="1">Multi-pass membrane protein</topology>
    </subcellularLocation>
</comment>
<dbReference type="InParanoid" id="A0A1B1AJ80"/>
<dbReference type="KEGG" id="cbot:ATE48_12160"/>
<dbReference type="AlphaFoldDB" id="A0A1B1AJ80"/>
<evidence type="ECO:0000256" key="4">
    <source>
        <dbReference type="ARBA" id="ARBA00022989"/>
    </source>
</evidence>
<keyword evidence="5 6" id="KW-0472">Membrane</keyword>
<dbReference type="GO" id="GO:0016787">
    <property type="term" value="F:hydrolase activity"/>
    <property type="evidence" value="ECO:0007669"/>
    <property type="project" value="TreeGrafter"/>
</dbReference>
<feature type="transmembrane region" description="Helical" evidence="6">
    <location>
        <begin position="214"/>
        <end position="232"/>
    </location>
</feature>
<protein>
    <recommendedName>
        <fullName evidence="9">Lysoplasmalogenase</fullName>
    </recommendedName>
</protein>
<name>A0A1B1AJ80_9PROT</name>
<accession>A0A1B1AJ80</accession>
<keyword evidence="3 6" id="KW-0812">Transmembrane</keyword>
<dbReference type="GO" id="GO:0016020">
    <property type="term" value="C:membrane"/>
    <property type="evidence" value="ECO:0007669"/>
    <property type="project" value="UniProtKB-SubCell"/>
</dbReference>
<dbReference type="Proteomes" id="UP000092498">
    <property type="component" value="Chromosome"/>
</dbReference>
<comment type="similarity">
    <text evidence="2">Belongs to the TMEM86 family.</text>
</comment>
<feature type="transmembrane region" description="Helical" evidence="6">
    <location>
        <begin position="6"/>
        <end position="27"/>
    </location>
</feature>